<gene>
    <name evidence="3" type="ORF">CWE10_19110</name>
</gene>
<dbReference type="Proteomes" id="UP000732377">
    <property type="component" value="Unassembled WGS sequence"/>
</dbReference>
<organism evidence="3 4">
    <name type="scientific">Symbiobacterium thermophilum</name>
    <dbReference type="NCBI Taxonomy" id="2734"/>
    <lineage>
        <taxon>Bacteria</taxon>
        <taxon>Bacillati</taxon>
        <taxon>Bacillota</taxon>
        <taxon>Clostridia</taxon>
        <taxon>Eubacteriales</taxon>
        <taxon>Symbiobacteriaceae</taxon>
        <taxon>Symbiobacterium</taxon>
    </lineage>
</organism>
<protein>
    <recommendedName>
        <fullName evidence="2">Peptidase C45 hydrolase domain-containing protein</fullName>
    </recommendedName>
</protein>
<feature type="domain" description="Peptidase C45 hydrolase" evidence="2">
    <location>
        <begin position="104"/>
        <end position="303"/>
    </location>
</feature>
<dbReference type="NCBIfam" id="NF040521">
    <property type="entry name" value="C45_proenzyme"/>
    <property type="match status" value="1"/>
</dbReference>
<dbReference type="EMBL" id="PIUK01000400">
    <property type="protein sequence ID" value="MBY6278237.1"/>
    <property type="molecule type" value="Genomic_DNA"/>
</dbReference>
<comment type="caution">
    <text evidence="3">The sequence shown here is derived from an EMBL/GenBank/DDBJ whole genome shotgun (WGS) entry which is preliminary data.</text>
</comment>
<sequence>MRHFVKQVSFERMPSPQRNPSAWREHIARHWSLTANRSEPPFLGVSEIRTLLSRHMPELLPDFDALLPLYGGGPGAAQGLALYNQRPFWAGCSVQVARRPGHATLLRNYDGGVEDCPCAFRFEALNGGGWILGSAEGGWGYLDGMNDRGLAIALTFGGRFVTGPGFTVILVIRWLLQTCAGVDQALARLAEAQIPHRMAQSLVLLDRGGAHAVVYLSPDREMVVERWLVGCTNHQGRVEAQEYGAFTRTAERLAHLQARDGALTLADFLQPPLYQQRYVEHFGTLYSAEYDPGAETLRVAWPERELVLTPQSAPVRFTVNYIQEEPPGSGAAE</sequence>
<dbReference type="Pfam" id="PF03417">
    <property type="entry name" value="AAT"/>
    <property type="match status" value="1"/>
</dbReference>
<evidence type="ECO:0000313" key="3">
    <source>
        <dbReference type="EMBL" id="MBY6278237.1"/>
    </source>
</evidence>
<dbReference type="RefSeq" id="WP_273381668.1">
    <property type="nucleotide sequence ID" value="NZ_PIUK01000400.1"/>
</dbReference>
<dbReference type="SUPFAM" id="SSF56235">
    <property type="entry name" value="N-terminal nucleophile aminohydrolases (Ntn hydrolases)"/>
    <property type="match status" value="1"/>
</dbReference>
<feature type="region of interest" description="Disordered" evidence="1">
    <location>
        <begin position="1"/>
        <end position="21"/>
    </location>
</feature>
<dbReference type="InterPro" id="IPR047794">
    <property type="entry name" value="C45_proenzyme-like"/>
</dbReference>
<proteinExistence type="predicted"/>
<evidence type="ECO:0000256" key="1">
    <source>
        <dbReference type="SAM" id="MobiDB-lite"/>
    </source>
</evidence>
<evidence type="ECO:0000313" key="4">
    <source>
        <dbReference type="Proteomes" id="UP000732377"/>
    </source>
</evidence>
<reference evidence="3" key="1">
    <citation type="submission" date="2017-11" db="EMBL/GenBank/DDBJ databases">
        <title>Three new genomes from thermophilic consortium.</title>
        <authorList>
            <person name="Quaggio R."/>
            <person name="Amgarten D."/>
            <person name="Setubal J.C."/>
        </authorList>
    </citation>
    <scope>NUCLEOTIDE SEQUENCE</scope>
    <source>
        <strain evidence="3">ZCTH01-B2</strain>
    </source>
</reference>
<name>A0A953I4G9_SYMTR</name>
<dbReference type="Gene3D" id="3.60.60.10">
    <property type="entry name" value="Penicillin V Acylase, Chain A"/>
    <property type="match status" value="1"/>
</dbReference>
<evidence type="ECO:0000259" key="2">
    <source>
        <dbReference type="Pfam" id="PF03417"/>
    </source>
</evidence>
<dbReference type="InterPro" id="IPR005079">
    <property type="entry name" value="Peptidase_C45_hydrolase"/>
</dbReference>
<dbReference type="InterPro" id="IPR029055">
    <property type="entry name" value="Ntn_hydrolases_N"/>
</dbReference>
<accession>A0A953I4G9</accession>
<dbReference type="AlphaFoldDB" id="A0A953I4G9"/>